<protein>
    <submittedName>
        <fullName evidence="2">Uncharacterized protein</fullName>
    </submittedName>
</protein>
<organism>
    <name type="scientific">Branchiostoma floridae</name>
    <name type="common">Florida lancelet</name>
    <name type="synonym">Amphioxus</name>
    <dbReference type="NCBI Taxonomy" id="7739"/>
    <lineage>
        <taxon>Eukaryota</taxon>
        <taxon>Metazoa</taxon>
        <taxon>Chordata</taxon>
        <taxon>Cephalochordata</taxon>
        <taxon>Leptocardii</taxon>
        <taxon>Amphioxiformes</taxon>
        <taxon>Branchiostomatidae</taxon>
        <taxon>Branchiostoma</taxon>
    </lineage>
</organism>
<name>C3YNP6_BRAFL</name>
<reference evidence="2" key="1">
    <citation type="journal article" date="2008" name="Nature">
        <title>The amphioxus genome and the evolution of the chordate karyotype.</title>
        <authorList>
            <consortium name="US DOE Joint Genome Institute (JGI-PGF)"/>
            <person name="Putnam N.H."/>
            <person name="Butts T."/>
            <person name="Ferrier D.E.K."/>
            <person name="Furlong R.F."/>
            <person name="Hellsten U."/>
            <person name="Kawashima T."/>
            <person name="Robinson-Rechavi M."/>
            <person name="Shoguchi E."/>
            <person name="Terry A."/>
            <person name="Yu J.-K."/>
            <person name="Benito-Gutierrez E.L."/>
            <person name="Dubchak I."/>
            <person name="Garcia-Fernandez J."/>
            <person name="Gibson-Brown J.J."/>
            <person name="Grigoriev I.V."/>
            <person name="Horton A.C."/>
            <person name="de Jong P.J."/>
            <person name="Jurka J."/>
            <person name="Kapitonov V.V."/>
            <person name="Kohara Y."/>
            <person name="Kuroki Y."/>
            <person name="Lindquist E."/>
            <person name="Lucas S."/>
            <person name="Osoegawa K."/>
            <person name="Pennacchio L.A."/>
            <person name="Salamov A.A."/>
            <person name="Satou Y."/>
            <person name="Sauka-Spengler T."/>
            <person name="Schmutz J."/>
            <person name="Shin-I T."/>
            <person name="Toyoda A."/>
            <person name="Bronner-Fraser M."/>
            <person name="Fujiyama A."/>
            <person name="Holland L.Z."/>
            <person name="Holland P.W.H."/>
            <person name="Satoh N."/>
            <person name="Rokhsar D.S."/>
        </authorList>
    </citation>
    <scope>NUCLEOTIDE SEQUENCE [LARGE SCALE GENOMIC DNA]</scope>
    <source>
        <strain evidence="2">S238N-H82</strain>
        <tissue evidence="2">Testes</tissue>
    </source>
</reference>
<dbReference type="AlphaFoldDB" id="C3YNP6"/>
<dbReference type="EMBL" id="GG666535">
    <property type="protein sequence ID" value="EEN58006.1"/>
    <property type="molecule type" value="Genomic_DNA"/>
</dbReference>
<gene>
    <name evidence="2" type="ORF">BRAFLDRAFT_123196</name>
</gene>
<sequence length="201" mass="21577">MSALGAARSDADTDSEVGERCSVSSSSPEREPGAGRKSRKQRLLGYFKKKAKPRWPFLAEKSSKSQGTTKLKRDPRLTCSQPDIAHQGYGADSPLVQAEVHPNEDDVCTYMKGCHFDVISYKNPVSFGTEEICGNCAHLARSSATLGRPRPGSRCMTSWLGSCDWLTRPGSSEMAGNPAAIMVIRDAPPDSGNNGPGGSEQ</sequence>
<proteinExistence type="predicted"/>
<feature type="region of interest" description="Disordered" evidence="1">
    <location>
        <begin position="1"/>
        <end position="43"/>
    </location>
</feature>
<accession>C3YNP6</accession>
<evidence type="ECO:0000256" key="1">
    <source>
        <dbReference type="SAM" id="MobiDB-lite"/>
    </source>
</evidence>
<feature type="region of interest" description="Disordered" evidence="1">
    <location>
        <begin position="55"/>
        <end position="76"/>
    </location>
</feature>
<evidence type="ECO:0000313" key="2">
    <source>
        <dbReference type="EMBL" id="EEN58006.1"/>
    </source>
</evidence>
<dbReference type="InParanoid" id="C3YNP6"/>